<sequence>MVTSCTGPRSREIPPAL</sequence>
<accession>A0ABN9HF61</accession>
<organism evidence="1 2">
    <name type="scientific">Staurois parvus</name>
    <dbReference type="NCBI Taxonomy" id="386267"/>
    <lineage>
        <taxon>Eukaryota</taxon>
        <taxon>Metazoa</taxon>
        <taxon>Chordata</taxon>
        <taxon>Craniata</taxon>
        <taxon>Vertebrata</taxon>
        <taxon>Euteleostomi</taxon>
        <taxon>Amphibia</taxon>
        <taxon>Batrachia</taxon>
        <taxon>Anura</taxon>
        <taxon>Neobatrachia</taxon>
        <taxon>Ranoidea</taxon>
        <taxon>Ranidae</taxon>
        <taxon>Staurois</taxon>
    </lineage>
</organism>
<keyword evidence="2" id="KW-1185">Reference proteome</keyword>
<reference evidence="1" key="1">
    <citation type="submission" date="2023-05" db="EMBL/GenBank/DDBJ databases">
        <authorList>
            <person name="Stuckert A."/>
        </authorList>
    </citation>
    <scope>NUCLEOTIDE SEQUENCE</scope>
</reference>
<evidence type="ECO:0000313" key="1">
    <source>
        <dbReference type="EMBL" id="CAI9619403.1"/>
    </source>
</evidence>
<protein>
    <submittedName>
        <fullName evidence="1">Uncharacterized protein</fullName>
    </submittedName>
</protein>
<evidence type="ECO:0000313" key="2">
    <source>
        <dbReference type="Proteomes" id="UP001162483"/>
    </source>
</evidence>
<name>A0ABN9HF61_9NEOB</name>
<proteinExistence type="predicted"/>
<gene>
    <name evidence="1" type="ORF">SPARVUS_LOCUS15831835</name>
</gene>
<dbReference type="EMBL" id="CATNWA010020676">
    <property type="protein sequence ID" value="CAI9619403.1"/>
    <property type="molecule type" value="Genomic_DNA"/>
</dbReference>
<comment type="caution">
    <text evidence="1">The sequence shown here is derived from an EMBL/GenBank/DDBJ whole genome shotgun (WGS) entry which is preliminary data.</text>
</comment>
<dbReference type="Proteomes" id="UP001162483">
    <property type="component" value="Unassembled WGS sequence"/>
</dbReference>